<dbReference type="GO" id="GO:0006565">
    <property type="term" value="P:L-serine catabolic process"/>
    <property type="evidence" value="ECO:0007669"/>
    <property type="project" value="TreeGrafter"/>
</dbReference>
<keyword evidence="6 11" id="KW-0412">Isoleucine biosynthesis</keyword>
<dbReference type="Pfam" id="PF00585">
    <property type="entry name" value="Thr_dehydrat_C"/>
    <property type="match status" value="2"/>
</dbReference>
<comment type="cofactor">
    <cofactor evidence="2 11">
        <name>pyridoxal 5'-phosphate</name>
        <dbReference type="ChEBI" id="CHEBI:597326"/>
    </cofactor>
</comment>
<evidence type="ECO:0000259" key="13">
    <source>
        <dbReference type="PROSITE" id="PS51672"/>
    </source>
</evidence>
<dbReference type="InterPro" id="IPR036052">
    <property type="entry name" value="TrpB-like_PALP_sf"/>
</dbReference>
<dbReference type="InterPro" id="IPR045865">
    <property type="entry name" value="ACT-like_dom_sf"/>
</dbReference>
<evidence type="ECO:0000256" key="11">
    <source>
        <dbReference type="RuleBase" id="RU362012"/>
    </source>
</evidence>
<dbReference type="PROSITE" id="PS00165">
    <property type="entry name" value="DEHYDRATASE_SER_THR"/>
    <property type="match status" value="1"/>
</dbReference>
<protein>
    <recommendedName>
        <fullName evidence="11">Threonine dehydratase</fullName>
        <ecNumber evidence="11">4.3.1.19</ecNumber>
    </recommendedName>
    <alternativeName>
        <fullName evidence="11">Threonine deaminase</fullName>
    </alternativeName>
</protein>
<keyword evidence="7" id="KW-0677">Repeat</keyword>
<evidence type="ECO:0000256" key="3">
    <source>
        <dbReference type="ARBA" id="ARBA00004810"/>
    </source>
</evidence>
<evidence type="ECO:0000256" key="6">
    <source>
        <dbReference type="ARBA" id="ARBA00022624"/>
    </source>
</evidence>
<evidence type="ECO:0000256" key="10">
    <source>
        <dbReference type="ARBA" id="ARBA00023304"/>
    </source>
</evidence>
<evidence type="ECO:0000256" key="1">
    <source>
        <dbReference type="ARBA" id="ARBA00001274"/>
    </source>
</evidence>
<dbReference type="PANTHER" id="PTHR48078">
    <property type="entry name" value="THREONINE DEHYDRATASE, MITOCHONDRIAL-RELATED"/>
    <property type="match status" value="1"/>
</dbReference>
<gene>
    <name evidence="14" type="ORF">Vafri_13931</name>
</gene>
<evidence type="ECO:0000256" key="9">
    <source>
        <dbReference type="ARBA" id="ARBA00023239"/>
    </source>
</evidence>
<evidence type="ECO:0000256" key="2">
    <source>
        <dbReference type="ARBA" id="ARBA00001933"/>
    </source>
</evidence>
<dbReference type="SUPFAM" id="SSF53686">
    <property type="entry name" value="Tryptophan synthase beta subunit-like PLP-dependent enzymes"/>
    <property type="match status" value="1"/>
</dbReference>
<keyword evidence="5 11" id="KW-0028">Amino-acid biosynthesis</keyword>
<dbReference type="EMBL" id="BNCO01000033">
    <property type="protein sequence ID" value="GIL58924.1"/>
    <property type="molecule type" value="Genomic_DNA"/>
</dbReference>
<dbReference type="Proteomes" id="UP000747399">
    <property type="component" value="Unassembled WGS sequence"/>
</dbReference>
<comment type="caution">
    <text evidence="14">The sequence shown here is derived from an EMBL/GenBank/DDBJ whole genome shotgun (WGS) entry which is preliminary data.</text>
</comment>
<dbReference type="Gene3D" id="3.40.50.1100">
    <property type="match status" value="2"/>
</dbReference>
<dbReference type="PROSITE" id="PS51672">
    <property type="entry name" value="ACT_LIKE"/>
    <property type="match status" value="2"/>
</dbReference>
<evidence type="ECO:0000313" key="15">
    <source>
        <dbReference type="Proteomes" id="UP000747399"/>
    </source>
</evidence>
<dbReference type="EC" id="4.3.1.19" evidence="11"/>
<dbReference type="InterPro" id="IPR050147">
    <property type="entry name" value="Ser/Thr_Dehydratase"/>
</dbReference>
<keyword evidence="8 11" id="KW-0663">Pyridoxal phosphate</keyword>
<dbReference type="NCBIfam" id="NF006674">
    <property type="entry name" value="PRK09224.1"/>
    <property type="match status" value="1"/>
</dbReference>
<feature type="compositionally biased region" description="Polar residues" evidence="12">
    <location>
        <begin position="107"/>
        <end position="127"/>
    </location>
</feature>
<keyword evidence="10 11" id="KW-0100">Branched-chain amino acid biosynthesis</keyword>
<sequence>MFSFRPHLDVNCDFPFSSHTCDHLTVISIQTATRPNRCERYLSRTLVLLHQTEMDMSILPSTSQGSFCTSRSQPFVVHRLSWKGLPSPQPRAAEIICRTIAGERPQVASSPAGSNGTQPNVAPSSSRTSVCVPEDFVLSPGELSPVNRTGLDLPEDVFRCFGCTQAACQGPDGCAANKWRFEADGYLREILTARVYDVAIQSPLEEARKLSEAVGNKILLKREDLQPVFSFKLRGAYNKMAKLPAEARARGVITSSAGNHAQGVALAASRMGCTAIICMPVNTPEIKVANVRKLGGQVVLVGESYQEAQAAAVARAAAEDLTFIPPYDDPYTIAGQGTIGDEIMRQVSDPDKLDAIFVPVGGGGLIAGIAAFTKALKPGIKVIGVEPTGANAMAISLARGERVALSRVDAFADGVAVKQVGQETFRLCRELVDGVVLVDNAAVSAAIKDVFNETRSILEPAGALAVAGAKAWLKRHGMKGSTVVAVTSGANMNFERLRLVAELANVGGRTEATITTTIPERPGAFKEFITTALSSDSDLSVTEFKYRYSAGSTAQVLWGAGIRCHDQLTMLLDRLNAAGMTSTDISGLEVAQVHLRHLAGGRARSYTGRIENEKILQVVFPERPGALRRFLDVISPAWNVTLFHYRNSGNRESSVLLGVQVPPYEEERFQAALHSLRGHGEESFAFKELQGAVREVFDKFIQ</sequence>
<feature type="domain" description="ACT-like" evidence="13">
    <location>
        <begin position="512"/>
        <end position="587"/>
    </location>
</feature>
<comment type="similarity">
    <text evidence="4 11">Belongs to the serine/threonine dehydratase family.</text>
</comment>
<comment type="pathway">
    <text evidence="3 11">Amino-acid biosynthesis; L-isoleucine biosynthesis; 2-oxobutanoate from L-threonine: step 1/1.</text>
</comment>
<dbReference type="GO" id="GO:0004794">
    <property type="term" value="F:threonine deaminase activity"/>
    <property type="evidence" value="ECO:0007669"/>
    <property type="project" value="UniProtKB-UniRule"/>
</dbReference>
<proteinExistence type="inferred from homology"/>
<dbReference type="AlphaFoldDB" id="A0A8J4F6V8"/>
<dbReference type="NCBIfam" id="TIGR01124">
    <property type="entry name" value="ilvA_2Cterm"/>
    <property type="match status" value="1"/>
</dbReference>
<keyword evidence="15" id="KW-1185">Reference proteome</keyword>
<dbReference type="InterPro" id="IPR000634">
    <property type="entry name" value="Ser/Thr_deHydtase_PyrdxlP-BS"/>
</dbReference>
<dbReference type="UniPathway" id="UPA00047">
    <property type="reaction ID" value="UER00054"/>
</dbReference>
<feature type="domain" description="ACT-like" evidence="13">
    <location>
        <begin position="614"/>
        <end position="688"/>
    </location>
</feature>
<evidence type="ECO:0000256" key="12">
    <source>
        <dbReference type="SAM" id="MobiDB-lite"/>
    </source>
</evidence>
<dbReference type="InterPro" id="IPR001721">
    <property type="entry name" value="TD_ACT-like"/>
</dbReference>
<dbReference type="InterPro" id="IPR001926">
    <property type="entry name" value="TrpB-like_PALP"/>
</dbReference>
<evidence type="ECO:0000256" key="5">
    <source>
        <dbReference type="ARBA" id="ARBA00022605"/>
    </source>
</evidence>
<accession>A0A8J4F6V8</accession>
<dbReference type="InterPro" id="IPR005787">
    <property type="entry name" value="Thr_deHydtase_biosynth"/>
</dbReference>
<evidence type="ECO:0000313" key="14">
    <source>
        <dbReference type="EMBL" id="GIL58924.1"/>
    </source>
</evidence>
<dbReference type="GO" id="GO:0009097">
    <property type="term" value="P:isoleucine biosynthetic process"/>
    <property type="evidence" value="ECO:0007669"/>
    <property type="project" value="UniProtKB-UniRule"/>
</dbReference>
<evidence type="ECO:0000256" key="7">
    <source>
        <dbReference type="ARBA" id="ARBA00022737"/>
    </source>
</evidence>
<dbReference type="InterPro" id="IPR038110">
    <property type="entry name" value="TD_ACT-like_sf"/>
</dbReference>
<feature type="region of interest" description="Disordered" evidence="12">
    <location>
        <begin position="106"/>
        <end position="127"/>
    </location>
</feature>
<evidence type="ECO:0000256" key="8">
    <source>
        <dbReference type="ARBA" id="ARBA00022898"/>
    </source>
</evidence>
<keyword evidence="9 11" id="KW-0456">Lyase</keyword>
<organism evidence="14 15">
    <name type="scientific">Volvox africanus</name>
    <dbReference type="NCBI Taxonomy" id="51714"/>
    <lineage>
        <taxon>Eukaryota</taxon>
        <taxon>Viridiplantae</taxon>
        <taxon>Chlorophyta</taxon>
        <taxon>core chlorophytes</taxon>
        <taxon>Chlorophyceae</taxon>
        <taxon>CS clade</taxon>
        <taxon>Chlamydomonadales</taxon>
        <taxon>Volvocaceae</taxon>
        <taxon>Volvox</taxon>
    </lineage>
</organism>
<dbReference type="PANTHER" id="PTHR48078:SF11">
    <property type="entry name" value="THREONINE DEHYDRATASE, MITOCHONDRIAL"/>
    <property type="match status" value="1"/>
</dbReference>
<evidence type="ECO:0000256" key="4">
    <source>
        <dbReference type="ARBA" id="ARBA00010869"/>
    </source>
</evidence>
<dbReference type="Pfam" id="PF00291">
    <property type="entry name" value="PALP"/>
    <property type="match status" value="1"/>
</dbReference>
<dbReference type="GO" id="GO:0003941">
    <property type="term" value="F:L-serine ammonia-lyase activity"/>
    <property type="evidence" value="ECO:0007669"/>
    <property type="project" value="TreeGrafter"/>
</dbReference>
<reference evidence="14" key="1">
    <citation type="journal article" date="2021" name="Proc. Natl. Acad. Sci. U.S.A.">
        <title>Three genomes in the algal genus Volvox reveal the fate of a haploid sex-determining region after a transition to homothallism.</title>
        <authorList>
            <person name="Yamamoto K."/>
            <person name="Hamaji T."/>
            <person name="Kawai-Toyooka H."/>
            <person name="Matsuzaki R."/>
            <person name="Takahashi F."/>
            <person name="Nishimura Y."/>
            <person name="Kawachi M."/>
            <person name="Noguchi H."/>
            <person name="Minakuchi Y."/>
            <person name="Umen J.G."/>
            <person name="Toyoda A."/>
            <person name="Nozaki H."/>
        </authorList>
    </citation>
    <scope>NUCLEOTIDE SEQUENCE</scope>
    <source>
        <strain evidence="14">NIES-3780</strain>
    </source>
</reference>
<dbReference type="CDD" id="cd01562">
    <property type="entry name" value="Thr-dehyd"/>
    <property type="match status" value="1"/>
</dbReference>
<dbReference type="Gene3D" id="3.40.1020.10">
    <property type="entry name" value="Biosynthetic Threonine Deaminase, Domain 3"/>
    <property type="match status" value="1"/>
</dbReference>
<dbReference type="SUPFAM" id="SSF55021">
    <property type="entry name" value="ACT-like"/>
    <property type="match status" value="2"/>
</dbReference>
<dbReference type="GO" id="GO:0030170">
    <property type="term" value="F:pyridoxal phosphate binding"/>
    <property type="evidence" value="ECO:0007669"/>
    <property type="project" value="InterPro"/>
</dbReference>
<comment type="catalytic activity">
    <reaction evidence="1 11">
        <text>L-threonine = 2-oxobutanoate + NH4(+)</text>
        <dbReference type="Rhea" id="RHEA:22108"/>
        <dbReference type="ChEBI" id="CHEBI:16763"/>
        <dbReference type="ChEBI" id="CHEBI:28938"/>
        <dbReference type="ChEBI" id="CHEBI:57926"/>
        <dbReference type="EC" id="4.3.1.19"/>
    </reaction>
</comment>
<dbReference type="FunFam" id="3.40.50.1100:FF:000008">
    <property type="entry name" value="L-threonine dehydratase"/>
    <property type="match status" value="1"/>
</dbReference>
<name>A0A8J4F6V8_9CHLO</name>
<dbReference type="GO" id="GO:0006567">
    <property type="term" value="P:L-threonine catabolic process"/>
    <property type="evidence" value="ECO:0007669"/>
    <property type="project" value="TreeGrafter"/>
</dbReference>